<sequence>MSLPMHRLLRLINVRRMFAVTRRGIVPALPGHPRRPRPRTMLIAMRRHDRMHRRMPTATCHLHTQMLAPSKHFSTPVATRIEMPMTLPIRAHHPQIRAAADKHHIAIHDTRNINIARR</sequence>
<evidence type="ECO:0000313" key="2">
    <source>
        <dbReference type="Proteomes" id="UP001462961"/>
    </source>
</evidence>
<comment type="caution">
    <text evidence="1">The sequence shown here is derived from an EMBL/GenBank/DDBJ whole genome shotgun (WGS) entry which is preliminary data.</text>
</comment>
<dbReference type="Proteomes" id="UP001462961">
    <property type="component" value="Unassembled WGS sequence"/>
</dbReference>
<reference evidence="1 2" key="1">
    <citation type="submission" date="2024-01" db="EMBL/GenBank/DDBJ databases">
        <title>The diversity of rhizobia nodulating Mimosa spp. in eleven states of Brazil covering several biomes is determined by host plant, location, and edaphic factors.</title>
        <authorList>
            <person name="Rouws L."/>
            <person name="Barauna A."/>
            <person name="Beukes C."/>
            <person name="De Faria S.M."/>
            <person name="Gross E."/>
            <person name="Dos Reis Junior F.B."/>
            <person name="Simon M."/>
            <person name="Maluk M."/>
            <person name="Odee D.W."/>
            <person name="Kenicer G."/>
            <person name="Young J.P.W."/>
            <person name="Reis V.M."/>
            <person name="Zilli J."/>
            <person name="James E.K."/>
        </authorList>
    </citation>
    <scope>NUCLEOTIDE SEQUENCE [LARGE SCALE GENOMIC DNA]</scope>
    <source>
        <strain evidence="1 2">JHI1651</strain>
    </source>
</reference>
<dbReference type="EMBL" id="JAYLVJ010000055">
    <property type="protein sequence ID" value="MEO1758462.1"/>
    <property type="molecule type" value="Genomic_DNA"/>
</dbReference>
<accession>A0ABV0E5E4</accession>
<dbReference type="RefSeq" id="WP_176956997.1">
    <property type="nucleotide sequence ID" value="NZ_CP015959.1"/>
</dbReference>
<gene>
    <name evidence="1" type="ORF">VOI32_31615</name>
</gene>
<name>A0ABV0E5E4_9BURK</name>
<proteinExistence type="predicted"/>
<evidence type="ECO:0008006" key="3">
    <source>
        <dbReference type="Google" id="ProtNLM"/>
    </source>
</evidence>
<organism evidence="1 2">
    <name type="scientific">Paraburkholderia caribensis</name>
    <dbReference type="NCBI Taxonomy" id="75105"/>
    <lineage>
        <taxon>Bacteria</taxon>
        <taxon>Pseudomonadati</taxon>
        <taxon>Pseudomonadota</taxon>
        <taxon>Betaproteobacteria</taxon>
        <taxon>Burkholderiales</taxon>
        <taxon>Burkholderiaceae</taxon>
        <taxon>Paraburkholderia</taxon>
    </lineage>
</organism>
<keyword evidence="2" id="KW-1185">Reference proteome</keyword>
<protein>
    <recommendedName>
        <fullName evidence="3">Secreted protein</fullName>
    </recommendedName>
</protein>
<evidence type="ECO:0000313" key="1">
    <source>
        <dbReference type="EMBL" id="MEO1758462.1"/>
    </source>
</evidence>